<accession>A0ABT2GSR1</accession>
<name>A0ABT2GSR1_9MICO</name>
<dbReference type="PANTHER" id="PTHR43229:SF2">
    <property type="entry name" value="NODULATION PROTEIN J"/>
    <property type="match status" value="1"/>
</dbReference>
<dbReference type="PROSITE" id="PS51012">
    <property type="entry name" value="ABC_TM2"/>
    <property type="match status" value="1"/>
</dbReference>
<feature type="transmembrane region" description="Helical" evidence="6">
    <location>
        <begin position="195"/>
        <end position="215"/>
    </location>
</feature>
<feature type="transmembrane region" description="Helical" evidence="6">
    <location>
        <begin position="61"/>
        <end position="83"/>
    </location>
</feature>
<proteinExistence type="inferred from homology"/>
<evidence type="ECO:0000313" key="10">
    <source>
        <dbReference type="Proteomes" id="UP001165584"/>
    </source>
</evidence>
<feature type="domain" description="ABC transmembrane type-2" evidence="8">
    <location>
        <begin position="59"/>
        <end position="283"/>
    </location>
</feature>
<keyword evidence="4 6" id="KW-0472">Membrane</keyword>
<evidence type="ECO:0000256" key="5">
    <source>
        <dbReference type="ARBA" id="ARBA00023251"/>
    </source>
</evidence>
<organism evidence="9 10">
    <name type="scientific">Herbiconiux aconitum</name>
    <dbReference type="NCBI Taxonomy" id="2970913"/>
    <lineage>
        <taxon>Bacteria</taxon>
        <taxon>Bacillati</taxon>
        <taxon>Actinomycetota</taxon>
        <taxon>Actinomycetes</taxon>
        <taxon>Micrococcales</taxon>
        <taxon>Microbacteriaceae</taxon>
        <taxon>Herbiconiux</taxon>
    </lineage>
</organism>
<feature type="transmembrane region" description="Helical" evidence="6">
    <location>
        <begin position="135"/>
        <end position="163"/>
    </location>
</feature>
<keyword evidence="6" id="KW-0813">Transport</keyword>
<feature type="transmembrane region" description="Helical" evidence="6">
    <location>
        <begin position="169"/>
        <end position="188"/>
    </location>
</feature>
<dbReference type="Proteomes" id="UP001165584">
    <property type="component" value="Unassembled WGS sequence"/>
</dbReference>
<comment type="caution">
    <text evidence="9">The sequence shown here is derived from an EMBL/GenBank/DDBJ whole genome shotgun (WGS) entry which is preliminary data.</text>
</comment>
<dbReference type="InterPro" id="IPR013525">
    <property type="entry name" value="ABC2_TM"/>
</dbReference>
<evidence type="ECO:0000256" key="3">
    <source>
        <dbReference type="ARBA" id="ARBA00022989"/>
    </source>
</evidence>
<sequence>MTSYSPTLTRSDGALAPATSSGPGGFRGAPAHGTALGRGFSDIGAMVARELRRTVRSVDSLVTAFAIPVAIMLVFVVVFGGAIDDGGRYIDYVVPGVLILCLGFGSASTAIGVAQDLTSGTFDRFKTLPIFGPAVLFGHVMASVLRNLAACIPVVGVALLLGFRPTADALGWLGALGFATLVIVAFTWLASAAGLFLSVDAAASINFVFLFLPYVSSGFVPVDTMPEWLRGFAENQPFTPIIETLRALLSGQQPGASLWEALAWLVGVLVASYLTATLAYRRRTSQ</sequence>
<dbReference type="InterPro" id="IPR047817">
    <property type="entry name" value="ABC2_TM_bact-type"/>
</dbReference>
<keyword evidence="2 6" id="KW-0812">Transmembrane</keyword>
<dbReference type="RefSeq" id="WP_259508685.1">
    <property type="nucleotide sequence ID" value="NZ_JANLCM010000002.1"/>
</dbReference>
<keyword evidence="6" id="KW-1003">Cell membrane</keyword>
<protein>
    <recommendedName>
        <fullName evidence="6">Transport permease protein</fullName>
    </recommendedName>
</protein>
<evidence type="ECO:0000256" key="2">
    <source>
        <dbReference type="ARBA" id="ARBA00022692"/>
    </source>
</evidence>
<keyword evidence="10" id="KW-1185">Reference proteome</keyword>
<dbReference type="EMBL" id="JANLCM010000002">
    <property type="protein sequence ID" value="MCS5719181.1"/>
    <property type="molecule type" value="Genomic_DNA"/>
</dbReference>
<evidence type="ECO:0000256" key="6">
    <source>
        <dbReference type="RuleBase" id="RU361157"/>
    </source>
</evidence>
<keyword evidence="3 6" id="KW-1133">Transmembrane helix</keyword>
<evidence type="ECO:0000256" key="4">
    <source>
        <dbReference type="ARBA" id="ARBA00023136"/>
    </source>
</evidence>
<feature type="transmembrane region" description="Helical" evidence="6">
    <location>
        <begin position="89"/>
        <end position="114"/>
    </location>
</feature>
<dbReference type="PIRSF" id="PIRSF006648">
    <property type="entry name" value="DrrB"/>
    <property type="match status" value="1"/>
</dbReference>
<feature type="region of interest" description="Disordered" evidence="7">
    <location>
        <begin position="1"/>
        <end position="24"/>
    </location>
</feature>
<evidence type="ECO:0000256" key="1">
    <source>
        <dbReference type="ARBA" id="ARBA00004141"/>
    </source>
</evidence>
<keyword evidence="5" id="KW-0046">Antibiotic resistance</keyword>
<evidence type="ECO:0000259" key="8">
    <source>
        <dbReference type="PROSITE" id="PS51012"/>
    </source>
</evidence>
<comment type="similarity">
    <text evidence="6">Belongs to the ABC-2 integral membrane protein family.</text>
</comment>
<reference evidence="9" key="1">
    <citation type="submission" date="2022-08" db="EMBL/GenBank/DDBJ databases">
        <authorList>
            <person name="Deng Y."/>
            <person name="Han X.-F."/>
            <person name="Zhang Y.-Q."/>
        </authorList>
    </citation>
    <scope>NUCLEOTIDE SEQUENCE</scope>
    <source>
        <strain evidence="9">CPCC 205763</strain>
    </source>
</reference>
<dbReference type="InterPro" id="IPR000412">
    <property type="entry name" value="ABC_2_transport"/>
</dbReference>
<evidence type="ECO:0000256" key="7">
    <source>
        <dbReference type="SAM" id="MobiDB-lite"/>
    </source>
</evidence>
<comment type="subcellular location">
    <subcellularLocation>
        <location evidence="6">Cell membrane</location>
        <topology evidence="6">Multi-pass membrane protein</topology>
    </subcellularLocation>
    <subcellularLocation>
        <location evidence="1">Membrane</location>
        <topology evidence="1">Multi-pass membrane protein</topology>
    </subcellularLocation>
</comment>
<dbReference type="PANTHER" id="PTHR43229">
    <property type="entry name" value="NODULATION PROTEIN J"/>
    <property type="match status" value="1"/>
</dbReference>
<dbReference type="Pfam" id="PF01061">
    <property type="entry name" value="ABC2_membrane"/>
    <property type="match status" value="1"/>
</dbReference>
<evidence type="ECO:0000313" key="9">
    <source>
        <dbReference type="EMBL" id="MCS5719181.1"/>
    </source>
</evidence>
<feature type="transmembrane region" description="Helical" evidence="6">
    <location>
        <begin position="261"/>
        <end position="280"/>
    </location>
</feature>
<dbReference type="InterPro" id="IPR051784">
    <property type="entry name" value="Nod_factor_ABC_transporter"/>
</dbReference>
<gene>
    <name evidence="9" type="ORF">N1027_13655</name>
</gene>
<feature type="compositionally biased region" description="Polar residues" evidence="7">
    <location>
        <begin position="1"/>
        <end position="10"/>
    </location>
</feature>